<dbReference type="InterPro" id="IPR036388">
    <property type="entry name" value="WH-like_DNA-bd_sf"/>
</dbReference>
<dbReference type="Gene3D" id="1.10.10.10">
    <property type="entry name" value="Winged helix-like DNA-binding domain superfamily/Winged helix DNA-binding domain"/>
    <property type="match status" value="1"/>
</dbReference>
<dbReference type="EMBL" id="BAAAMR010000017">
    <property type="protein sequence ID" value="GAA2132321.1"/>
    <property type="molecule type" value="Genomic_DNA"/>
</dbReference>
<dbReference type="NCBIfam" id="TIGR02937">
    <property type="entry name" value="sigma70-ECF"/>
    <property type="match status" value="1"/>
</dbReference>
<keyword evidence="3" id="KW-0731">Sigma factor</keyword>
<dbReference type="InterPro" id="IPR039425">
    <property type="entry name" value="RNA_pol_sigma-70-like"/>
</dbReference>
<dbReference type="SUPFAM" id="SSF88659">
    <property type="entry name" value="Sigma3 and sigma4 domains of RNA polymerase sigma factors"/>
    <property type="match status" value="1"/>
</dbReference>
<dbReference type="InterPro" id="IPR013249">
    <property type="entry name" value="RNA_pol_sigma70_r4_t2"/>
</dbReference>
<evidence type="ECO:0000313" key="8">
    <source>
        <dbReference type="Proteomes" id="UP001501020"/>
    </source>
</evidence>
<evidence type="ECO:0000259" key="6">
    <source>
        <dbReference type="SMART" id="SM00421"/>
    </source>
</evidence>
<reference evidence="7 8" key="1">
    <citation type="journal article" date="2019" name="Int. J. Syst. Evol. Microbiol.">
        <title>The Global Catalogue of Microorganisms (GCM) 10K type strain sequencing project: providing services to taxonomists for standard genome sequencing and annotation.</title>
        <authorList>
            <consortium name="The Broad Institute Genomics Platform"/>
            <consortium name="The Broad Institute Genome Sequencing Center for Infectious Disease"/>
            <person name="Wu L."/>
            <person name="Ma J."/>
        </authorList>
    </citation>
    <scope>NUCLEOTIDE SEQUENCE [LARGE SCALE GENOMIC DNA]</scope>
    <source>
        <strain evidence="7 8">JCM 13850</strain>
    </source>
</reference>
<dbReference type="Proteomes" id="UP001501020">
    <property type="component" value="Unassembled WGS sequence"/>
</dbReference>
<dbReference type="PANTHER" id="PTHR43133:SF25">
    <property type="entry name" value="RNA POLYMERASE SIGMA FACTOR RFAY-RELATED"/>
    <property type="match status" value="1"/>
</dbReference>
<organism evidence="7 8">
    <name type="scientific">Actinomadura napierensis</name>
    <dbReference type="NCBI Taxonomy" id="267854"/>
    <lineage>
        <taxon>Bacteria</taxon>
        <taxon>Bacillati</taxon>
        <taxon>Actinomycetota</taxon>
        <taxon>Actinomycetes</taxon>
        <taxon>Streptosporangiales</taxon>
        <taxon>Thermomonosporaceae</taxon>
        <taxon>Actinomadura</taxon>
    </lineage>
</organism>
<evidence type="ECO:0000313" key="7">
    <source>
        <dbReference type="EMBL" id="GAA2132321.1"/>
    </source>
</evidence>
<feature type="domain" description="HTH luxR-type" evidence="6">
    <location>
        <begin position="110"/>
        <end position="163"/>
    </location>
</feature>
<dbReference type="InterPro" id="IPR007627">
    <property type="entry name" value="RNA_pol_sigma70_r2"/>
</dbReference>
<dbReference type="CDD" id="cd06171">
    <property type="entry name" value="Sigma70_r4"/>
    <property type="match status" value="1"/>
</dbReference>
<evidence type="ECO:0000256" key="5">
    <source>
        <dbReference type="SAM" id="MobiDB-lite"/>
    </source>
</evidence>
<dbReference type="InterPro" id="IPR000792">
    <property type="entry name" value="Tscrpt_reg_LuxR_C"/>
</dbReference>
<comment type="caution">
    <text evidence="7">The sequence shown here is derived from an EMBL/GenBank/DDBJ whole genome shotgun (WGS) entry which is preliminary data.</text>
</comment>
<evidence type="ECO:0000256" key="2">
    <source>
        <dbReference type="ARBA" id="ARBA00023015"/>
    </source>
</evidence>
<protein>
    <submittedName>
        <fullName evidence="7">Sigma-70 family RNA polymerase sigma factor</fullName>
    </submittedName>
</protein>
<dbReference type="InterPro" id="IPR014284">
    <property type="entry name" value="RNA_pol_sigma-70_dom"/>
</dbReference>
<keyword evidence="2" id="KW-0805">Transcription regulation</keyword>
<evidence type="ECO:0000256" key="1">
    <source>
        <dbReference type="ARBA" id="ARBA00010641"/>
    </source>
</evidence>
<evidence type="ECO:0000256" key="4">
    <source>
        <dbReference type="ARBA" id="ARBA00023163"/>
    </source>
</evidence>
<dbReference type="SUPFAM" id="SSF88946">
    <property type="entry name" value="Sigma2 domain of RNA polymerase sigma factors"/>
    <property type="match status" value="1"/>
</dbReference>
<keyword evidence="4" id="KW-0804">Transcription</keyword>
<dbReference type="InterPro" id="IPR013324">
    <property type="entry name" value="RNA_pol_sigma_r3/r4-like"/>
</dbReference>
<accession>A0ABN2YTR2</accession>
<dbReference type="InterPro" id="IPR013325">
    <property type="entry name" value="RNA_pol_sigma_r2"/>
</dbReference>
<dbReference type="Gene3D" id="1.10.1740.10">
    <property type="match status" value="1"/>
</dbReference>
<feature type="region of interest" description="Disordered" evidence="5">
    <location>
        <begin position="167"/>
        <end position="186"/>
    </location>
</feature>
<gene>
    <name evidence="7" type="ORF">GCM10009727_25190</name>
</gene>
<proteinExistence type="inferred from homology"/>
<dbReference type="PANTHER" id="PTHR43133">
    <property type="entry name" value="RNA POLYMERASE ECF-TYPE SIGMA FACTO"/>
    <property type="match status" value="1"/>
</dbReference>
<dbReference type="Pfam" id="PF04542">
    <property type="entry name" value="Sigma70_r2"/>
    <property type="match status" value="1"/>
</dbReference>
<dbReference type="SMART" id="SM00421">
    <property type="entry name" value="HTH_LUXR"/>
    <property type="match status" value="1"/>
</dbReference>
<keyword evidence="8" id="KW-1185">Reference proteome</keyword>
<dbReference type="Pfam" id="PF08281">
    <property type="entry name" value="Sigma70_r4_2"/>
    <property type="match status" value="1"/>
</dbReference>
<sequence length="186" mass="20947">MPDPDGGFTRLWDSHYDDVLRYAARRIDHETARDIAAETFLVAWRRRGDIPPDRPFPWLLNVARNVLANEMRSRRRRTRLWDRLRGDGPRAPAPDAASGLAEGGRIAAALRRLSERDREVLRLVGWDGLDARDAATAAGCSVKTFSVRLHRARRRLTAALAEIDARTEIDADRPAPAAPLQRSPQV</sequence>
<dbReference type="RefSeq" id="WP_344265306.1">
    <property type="nucleotide sequence ID" value="NZ_BAAAMR010000017.1"/>
</dbReference>
<evidence type="ECO:0000256" key="3">
    <source>
        <dbReference type="ARBA" id="ARBA00023082"/>
    </source>
</evidence>
<comment type="similarity">
    <text evidence="1">Belongs to the sigma-70 factor family. ECF subfamily.</text>
</comment>
<name>A0ABN2YTR2_9ACTN</name>